<keyword evidence="3" id="KW-0862">Zinc</keyword>
<comment type="caution">
    <text evidence="8">The sequence shown here is derived from an EMBL/GenBank/DDBJ whole genome shotgun (WGS) entry which is preliminary data.</text>
</comment>
<evidence type="ECO:0000256" key="4">
    <source>
        <dbReference type="PROSITE-ProRule" id="PRU00175"/>
    </source>
</evidence>
<dbReference type="SMART" id="SM00184">
    <property type="entry name" value="RING"/>
    <property type="match status" value="1"/>
</dbReference>
<dbReference type="AlphaFoldDB" id="A0AAD3HI33"/>
<evidence type="ECO:0000256" key="5">
    <source>
        <dbReference type="SAM" id="Coils"/>
    </source>
</evidence>
<accession>A0AAD3HI33</accession>
<organism evidence="8 9">
    <name type="scientific">Astrephomene gubernaculifera</name>
    <dbReference type="NCBI Taxonomy" id="47775"/>
    <lineage>
        <taxon>Eukaryota</taxon>
        <taxon>Viridiplantae</taxon>
        <taxon>Chlorophyta</taxon>
        <taxon>core chlorophytes</taxon>
        <taxon>Chlorophyceae</taxon>
        <taxon>CS clade</taxon>
        <taxon>Chlamydomonadales</taxon>
        <taxon>Astrephomenaceae</taxon>
        <taxon>Astrephomene</taxon>
    </lineage>
</organism>
<dbReference type="InterPro" id="IPR055328">
    <property type="entry name" value="HEI10-like"/>
</dbReference>
<gene>
    <name evidence="8" type="ORF">Agub_g2059</name>
</gene>
<keyword evidence="5" id="KW-0175">Coiled coil</keyword>
<dbReference type="InterPro" id="IPR001841">
    <property type="entry name" value="Znf_RING"/>
</dbReference>
<dbReference type="Proteomes" id="UP001054857">
    <property type="component" value="Unassembled WGS sequence"/>
</dbReference>
<dbReference type="EMBL" id="BMAR01000001">
    <property type="protein sequence ID" value="GFR41376.1"/>
    <property type="molecule type" value="Genomic_DNA"/>
</dbReference>
<dbReference type="GO" id="GO:0008270">
    <property type="term" value="F:zinc ion binding"/>
    <property type="evidence" value="ECO:0007669"/>
    <property type="project" value="UniProtKB-KW"/>
</dbReference>
<keyword evidence="1" id="KW-0479">Metal-binding</keyword>
<feature type="non-terminal residue" evidence="8">
    <location>
        <position position="1"/>
    </location>
</feature>
<evidence type="ECO:0000313" key="9">
    <source>
        <dbReference type="Proteomes" id="UP001054857"/>
    </source>
</evidence>
<dbReference type="Gene3D" id="3.30.40.10">
    <property type="entry name" value="Zinc/RING finger domain, C3HC4 (zinc finger)"/>
    <property type="match status" value="1"/>
</dbReference>
<dbReference type="PROSITE" id="PS50089">
    <property type="entry name" value="ZF_RING_2"/>
    <property type="match status" value="1"/>
</dbReference>
<feature type="domain" description="RING-type" evidence="7">
    <location>
        <begin position="4"/>
        <end position="43"/>
    </location>
</feature>
<evidence type="ECO:0000259" key="7">
    <source>
        <dbReference type="PROSITE" id="PS50089"/>
    </source>
</evidence>
<reference evidence="8 9" key="1">
    <citation type="journal article" date="2021" name="Sci. Rep.">
        <title>Genome sequencing of the multicellular alga Astrephomene provides insights into convergent evolution of germ-soma differentiation.</title>
        <authorList>
            <person name="Yamashita S."/>
            <person name="Yamamoto K."/>
            <person name="Matsuzaki R."/>
            <person name="Suzuki S."/>
            <person name="Yamaguchi H."/>
            <person name="Hirooka S."/>
            <person name="Minakuchi Y."/>
            <person name="Miyagishima S."/>
            <person name="Kawachi M."/>
            <person name="Toyoda A."/>
            <person name="Nozaki H."/>
        </authorList>
    </citation>
    <scope>NUCLEOTIDE SEQUENCE [LARGE SCALE GENOMIC DNA]</scope>
    <source>
        <strain evidence="8 9">NIES-4017</strain>
    </source>
</reference>
<dbReference type="Pfam" id="PF14634">
    <property type="entry name" value="zf-RING_5"/>
    <property type="match status" value="1"/>
</dbReference>
<feature type="coiled-coil region" evidence="5">
    <location>
        <begin position="123"/>
        <end position="178"/>
    </location>
</feature>
<dbReference type="PROSITE" id="PS00518">
    <property type="entry name" value="ZF_RING_1"/>
    <property type="match status" value="1"/>
</dbReference>
<dbReference type="PANTHER" id="PTHR47384:SF2">
    <property type="entry name" value="E3 UBIQUITIN-PROTEIN LIGASE CCNB1IP1 HOMOLOG"/>
    <property type="match status" value="1"/>
</dbReference>
<dbReference type="SUPFAM" id="SSF57850">
    <property type="entry name" value="RING/U-box"/>
    <property type="match status" value="1"/>
</dbReference>
<keyword evidence="2 4" id="KW-0863">Zinc-finger</keyword>
<feature type="compositionally biased region" description="Gly residues" evidence="6">
    <location>
        <begin position="254"/>
        <end position="265"/>
    </location>
</feature>
<proteinExistence type="predicted"/>
<keyword evidence="9" id="KW-1185">Reference proteome</keyword>
<evidence type="ECO:0000313" key="8">
    <source>
        <dbReference type="EMBL" id="GFR41376.1"/>
    </source>
</evidence>
<dbReference type="InterPro" id="IPR017907">
    <property type="entry name" value="Znf_RING_CS"/>
</dbReference>
<feature type="compositionally biased region" description="Gly residues" evidence="6">
    <location>
        <begin position="295"/>
        <end position="309"/>
    </location>
</feature>
<evidence type="ECO:0000256" key="6">
    <source>
        <dbReference type="SAM" id="MobiDB-lite"/>
    </source>
</evidence>
<evidence type="ECO:0000256" key="2">
    <source>
        <dbReference type="ARBA" id="ARBA00022771"/>
    </source>
</evidence>
<sequence>MLRCNSCWSDLDGKSVVTACQHLFCLKCAQQIVESGSGCPICESAITKSTVKVIQSLQDAKSCQLLLCGQAPETTFAAALTSVQFYVAQQQLQADLKEAQLTKKVTKVQEACRKKLEEVHNGYVQAKRKYDEAMRSNQQLQQDNQELQTKYAQKSMQARKLQEMLKKAQQEIELLRQNGGKAVDMGMGGGSGRSMSPLAPQPGQMVTTVQRTQVFANLQSPPNNGYGNALQQALLPTSGRVQGITGGYRMPQGGHNGSGGGGFLGGSLDPNSPGGFMASAGQGLRRTNSGTSSGAAGGILQPGGAGMGAGSQDNALRK</sequence>
<feature type="region of interest" description="Disordered" evidence="6">
    <location>
        <begin position="251"/>
        <end position="318"/>
    </location>
</feature>
<evidence type="ECO:0000256" key="3">
    <source>
        <dbReference type="ARBA" id="ARBA00022833"/>
    </source>
</evidence>
<protein>
    <recommendedName>
        <fullName evidence="7">RING-type domain-containing protein</fullName>
    </recommendedName>
</protein>
<evidence type="ECO:0000256" key="1">
    <source>
        <dbReference type="ARBA" id="ARBA00022723"/>
    </source>
</evidence>
<dbReference type="PANTHER" id="PTHR47384">
    <property type="entry name" value="E3 UBIQUITIN-PROTEIN LIGASE CCNB1IP1 HOMOLOG"/>
    <property type="match status" value="1"/>
</dbReference>
<dbReference type="InterPro" id="IPR013083">
    <property type="entry name" value="Znf_RING/FYVE/PHD"/>
</dbReference>
<name>A0AAD3HI33_9CHLO</name>